<dbReference type="Pfam" id="PF00079">
    <property type="entry name" value="Serpin"/>
    <property type="match status" value="1"/>
</dbReference>
<evidence type="ECO:0000256" key="2">
    <source>
        <dbReference type="ARBA" id="ARBA00022690"/>
    </source>
</evidence>
<evidence type="ECO:0000256" key="4">
    <source>
        <dbReference type="RuleBase" id="RU000411"/>
    </source>
</evidence>
<dbReference type="Gene3D" id="2.30.39.10">
    <property type="entry name" value="Alpha-1-antitrypsin, domain 1"/>
    <property type="match status" value="1"/>
</dbReference>
<evidence type="ECO:0000313" key="7">
    <source>
        <dbReference type="Proteomes" id="UP000095300"/>
    </source>
</evidence>
<dbReference type="InterPro" id="IPR036186">
    <property type="entry name" value="Serpin_sf"/>
</dbReference>
<feature type="domain" description="Serpin" evidence="5">
    <location>
        <begin position="1"/>
        <end position="172"/>
    </location>
</feature>
<dbReference type="Proteomes" id="UP000095300">
    <property type="component" value="Unassembled WGS sequence"/>
</dbReference>
<evidence type="ECO:0000256" key="1">
    <source>
        <dbReference type="ARBA" id="ARBA00009500"/>
    </source>
</evidence>
<dbReference type="InterPro" id="IPR023796">
    <property type="entry name" value="Serpin_dom"/>
</dbReference>
<comment type="similarity">
    <text evidence="1 4">Belongs to the serpin family.</text>
</comment>
<organism evidence="6 7">
    <name type="scientific">Stomoxys calcitrans</name>
    <name type="common">Stable fly</name>
    <name type="synonym">Conops calcitrans</name>
    <dbReference type="NCBI Taxonomy" id="35570"/>
    <lineage>
        <taxon>Eukaryota</taxon>
        <taxon>Metazoa</taxon>
        <taxon>Ecdysozoa</taxon>
        <taxon>Arthropoda</taxon>
        <taxon>Hexapoda</taxon>
        <taxon>Insecta</taxon>
        <taxon>Pterygota</taxon>
        <taxon>Neoptera</taxon>
        <taxon>Endopterygota</taxon>
        <taxon>Diptera</taxon>
        <taxon>Brachycera</taxon>
        <taxon>Muscomorpha</taxon>
        <taxon>Muscoidea</taxon>
        <taxon>Muscidae</taxon>
        <taxon>Stomoxys</taxon>
    </lineage>
</organism>
<evidence type="ECO:0000259" key="5">
    <source>
        <dbReference type="SMART" id="SM00093"/>
    </source>
</evidence>
<dbReference type="InterPro" id="IPR000215">
    <property type="entry name" value="Serpin_fam"/>
</dbReference>
<dbReference type="SMART" id="SM00093">
    <property type="entry name" value="SERPIN"/>
    <property type="match status" value="1"/>
</dbReference>
<keyword evidence="3" id="KW-0722">Serine protease inhibitor</keyword>
<dbReference type="InterPro" id="IPR042178">
    <property type="entry name" value="Serpin_sf_1"/>
</dbReference>
<dbReference type="InterPro" id="IPR042185">
    <property type="entry name" value="Serpin_sf_2"/>
</dbReference>
<name>A0A1I8Q9D6_STOCA</name>
<keyword evidence="7" id="KW-1185">Reference proteome</keyword>
<dbReference type="GO" id="GO:0004867">
    <property type="term" value="F:serine-type endopeptidase inhibitor activity"/>
    <property type="evidence" value="ECO:0007669"/>
    <property type="project" value="UniProtKB-KW"/>
</dbReference>
<proteinExistence type="inferred from homology"/>
<protein>
    <recommendedName>
        <fullName evidence="5">Serpin domain-containing protein</fullName>
    </recommendedName>
</protein>
<reference evidence="6" key="1">
    <citation type="submission" date="2020-05" db="UniProtKB">
        <authorList>
            <consortium name="EnsemblMetazoa"/>
        </authorList>
    </citation>
    <scope>IDENTIFICATION</scope>
    <source>
        <strain evidence="6">USDA</strain>
    </source>
</reference>
<sequence>MTRMGAAGATETETNRTLGFGNLPVENVKQNFHSILTKYEKGGILKLANKIYVAQGQDLLNEYNEVLLEKFFSSAENLDFTKGENAVKVVNNWVANKTDNMIVDFMPPNSFSPLTVMVLLSAIYFQGTWEKSFMSILTREKDFFIDETHAVKVAMMHSYRSVEYAQYPDLQA</sequence>
<dbReference type="AlphaFoldDB" id="A0A1I8Q9D6"/>
<evidence type="ECO:0000256" key="3">
    <source>
        <dbReference type="ARBA" id="ARBA00022900"/>
    </source>
</evidence>
<keyword evidence="2" id="KW-0646">Protease inhibitor</keyword>
<dbReference type="SUPFAM" id="SSF56574">
    <property type="entry name" value="Serpins"/>
    <property type="match status" value="1"/>
</dbReference>
<gene>
    <name evidence="6" type="primary">106088577</name>
</gene>
<evidence type="ECO:0000313" key="6">
    <source>
        <dbReference type="EnsemblMetazoa" id="SCAU015108-PA"/>
    </source>
</evidence>
<accession>A0A1I8Q9D6</accession>
<dbReference type="STRING" id="35570.A0A1I8Q9D6"/>
<dbReference type="VEuPathDB" id="VectorBase:SCAU015108"/>
<dbReference type="EnsemblMetazoa" id="SCAU015108-RA">
    <property type="protein sequence ID" value="SCAU015108-PA"/>
    <property type="gene ID" value="SCAU015108"/>
</dbReference>
<dbReference type="PANTHER" id="PTHR11461:SF211">
    <property type="entry name" value="GH10112P-RELATED"/>
    <property type="match status" value="1"/>
</dbReference>
<dbReference type="GO" id="GO:0005615">
    <property type="term" value="C:extracellular space"/>
    <property type="evidence" value="ECO:0007669"/>
    <property type="project" value="InterPro"/>
</dbReference>
<dbReference type="Gene3D" id="3.30.497.10">
    <property type="entry name" value="Antithrombin, subunit I, domain 2"/>
    <property type="match status" value="1"/>
</dbReference>
<dbReference type="PANTHER" id="PTHR11461">
    <property type="entry name" value="SERINE PROTEASE INHIBITOR, SERPIN"/>
    <property type="match status" value="1"/>
</dbReference>